<dbReference type="PIRSF" id="PIRSF029826">
    <property type="entry name" value="UCP029826_pph"/>
    <property type="match status" value="1"/>
</dbReference>
<dbReference type="RefSeq" id="WP_166277053.1">
    <property type="nucleotide sequence ID" value="NZ_JAANNP010000001.1"/>
</dbReference>
<protein>
    <submittedName>
        <fullName evidence="1">Nucleotide pyrophosphohydrolase</fullName>
    </submittedName>
</protein>
<dbReference type="PANTHER" id="PTHR14552">
    <property type="match status" value="1"/>
</dbReference>
<reference evidence="1 2" key="1">
    <citation type="submission" date="2020-03" db="EMBL/GenBank/DDBJ databases">
        <title>Two novel Motilibacter sp.</title>
        <authorList>
            <person name="Liu S."/>
        </authorList>
    </citation>
    <scope>NUCLEOTIDE SEQUENCE [LARGE SCALE GENOMIC DNA]</scope>
    <source>
        <strain evidence="1 2">E257</strain>
    </source>
</reference>
<gene>
    <name evidence="1" type="ORF">G9H71_02075</name>
</gene>
<name>A0ABX0GS28_9ACTN</name>
<dbReference type="InterPro" id="IPR025984">
    <property type="entry name" value="DCTPP"/>
</dbReference>
<comment type="caution">
    <text evidence="1">The sequence shown here is derived from an EMBL/GenBank/DDBJ whole genome shotgun (WGS) entry which is preliminary data.</text>
</comment>
<dbReference type="Pfam" id="PF12643">
    <property type="entry name" value="MazG-like"/>
    <property type="match status" value="1"/>
</dbReference>
<organism evidence="1 2">
    <name type="scientific">Motilibacter deserti</name>
    <dbReference type="NCBI Taxonomy" id="2714956"/>
    <lineage>
        <taxon>Bacteria</taxon>
        <taxon>Bacillati</taxon>
        <taxon>Actinomycetota</taxon>
        <taxon>Actinomycetes</taxon>
        <taxon>Motilibacterales</taxon>
        <taxon>Motilibacteraceae</taxon>
        <taxon>Motilibacter</taxon>
    </lineage>
</organism>
<dbReference type="PANTHER" id="PTHR14552:SF21">
    <property type="entry name" value="DCTP PYROPHOSPHATASE 1"/>
    <property type="match status" value="1"/>
</dbReference>
<dbReference type="CDD" id="cd11537">
    <property type="entry name" value="NTP-PPase_RS21-C6_like"/>
    <property type="match status" value="1"/>
</dbReference>
<dbReference type="Proteomes" id="UP000800981">
    <property type="component" value="Unassembled WGS sequence"/>
</dbReference>
<evidence type="ECO:0000313" key="2">
    <source>
        <dbReference type="Proteomes" id="UP000800981"/>
    </source>
</evidence>
<dbReference type="Gene3D" id="1.10.287.1080">
    <property type="entry name" value="MazG-like"/>
    <property type="match status" value="1"/>
</dbReference>
<sequence length="111" mass="12781">MSEQDWTAATQARLRDFAEAREWTRVHTPKNLLLALIGEVGELAELYQWVVDDASVSSSRLQDELADVFIYLLRFADVVGVDLQTAVTDKIERNEARFPAAEWRGKWSRDR</sequence>
<dbReference type="EMBL" id="JAANNP010000001">
    <property type="protein sequence ID" value="NHC12570.1"/>
    <property type="molecule type" value="Genomic_DNA"/>
</dbReference>
<dbReference type="SUPFAM" id="SSF101386">
    <property type="entry name" value="all-alpha NTP pyrophosphatases"/>
    <property type="match status" value="1"/>
</dbReference>
<keyword evidence="2" id="KW-1185">Reference proteome</keyword>
<evidence type="ECO:0000313" key="1">
    <source>
        <dbReference type="EMBL" id="NHC12570.1"/>
    </source>
</evidence>
<proteinExistence type="predicted"/>
<accession>A0ABX0GS28</accession>